<comment type="similarity">
    <text evidence="2">Belongs to the bacterial diacylglycerol kinase family.</text>
</comment>
<keyword evidence="9 17" id="KW-0067">ATP-binding</keyword>
<proteinExistence type="inferred from homology"/>
<reference evidence="20 21" key="1">
    <citation type="journal article" date="2016" name="Nat. Commun.">
        <title>Thousands of microbial genomes shed light on interconnected biogeochemical processes in an aquifer system.</title>
        <authorList>
            <person name="Anantharaman K."/>
            <person name="Brown C.T."/>
            <person name="Hug L.A."/>
            <person name="Sharon I."/>
            <person name="Castelle C.J."/>
            <person name="Probst A.J."/>
            <person name="Thomas B.C."/>
            <person name="Singh A."/>
            <person name="Wilkins M.J."/>
            <person name="Karaoz U."/>
            <person name="Brodie E.L."/>
            <person name="Williams K.H."/>
            <person name="Hubbard S.S."/>
            <person name="Banfield J.F."/>
        </authorList>
    </citation>
    <scope>NUCLEOTIDE SEQUENCE [LARGE SCALE GENOMIC DNA]</scope>
</reference>
<feature type="active site" description="Proton acceptor" evidence="15">
    <location>
        <position position="70"/>
    </location>
</feature>
<feature type="binding site" evidence="17">
    <location>
        <position position="11"/>
    </location>
    <ligand>
        <name>ATP</name>
        <dbReference type="ChEBI" id="CHEBI:30616"/>
    </ligand>
</feature>
<dbReference type="Proteomes" id="UP000177900">
    <property type="component" value="Unassembled WGS sequence"/>
</dbReference>
<evidence type="ECO:0000256" key="10">
    <source>
        <dbReference type="ARBA" id="ARBA00022989"/>
    </source>
</evidence>
<evidence type="ECO:0000256" key="3">
    <source>
        <dbReference type="ARBA" id="ARBA00022475"/>
    </source>
</evidence>
<feature type="transmembrane region" description="Helical" evidence="19">
    <location>
        <begin position="100"/>
        <end position="119"/>
    </location>
</feature>
<comment type="caution">
    <text evidence="20">The sequence shown here is derived from an EMBL/GenBank/DDBJ whole genome shotgun (WGS) entry which is preliminary data.</text>
</comment>
<keyword evidence="18" id="KW-0479">Metal-binding</keyword>
<keyword evidence="14" id="KW-1208">Phospholipid metabolism</keyword>
<evidence type="ECO:0000313" key="21">
    <source>
        <dbReference type="Proteomes" id="UP000177900"/>
    </source>
</evidence>
<keyword evidence="4" id="KW-0444">Lipid biosynthesis</keyword>
<keyword evidence="8" id="KW-0418">Kinase</keyword>
<keyword evidence="7 17" id="KW-0547">Nucleotide-binding</keyword>
<comment type="subcellular location">
    <subcellularLocation>
        <location evidence="1">Cell membrane</location>
        <topology evidence="1">Multi-pass membrane protein</topology>
    </subcellularLocation>
</comment>
<feature type="binding site" evidence="18">
    <location>
        <position position="77"/>
    </location>
    <ligand>
        <name>a divalent metal cation</name>
        <dbReference type="ChEBI" id="CHEBI:60240"/>
    </ligand>
</feature>
<evidence type="ECO:0000256" key="12">
    <source>
        <dbReference type="ARBA" id="ARBA00023136"/>
    </source>
</evidence>
<sequence length="123" mass="13596">MELEGKKNTSRIESFGFALRGLLHALGSQINFQIQIIIGALVLFLAWILEFDRLEMLILVIITGLVLFAELFNTVVEIVVDLAAKEKLIPEAKLAKDVSAAAVLLISIFAVIVGLILFIPHLW</sequence>
<feature type="transmembrane region" description="Helical" evidence="19">
    <location>
        <begin position="30"/>
        <end position="49"/>
    </location>
</feature>
<dbReference type="GO" id="GO:0005524">
    <property type="term" value="F:ATP binding"/>
    <property type="evidence" value="ECO:0007669"/>
    <property type="project" value="UniProtKB-KW"/>
</dbReference>
<evidence type="ECO:0000256" key="16">
    <source>
        <dbReference type="PIRSR" id="PIRSR600829-2"/>
    </source>
</evidence>
<name>A0A1G1WHS3_9BACT</name>
<protein>
    <recommendedName>
        <fullName evidence="22">Diacylglycerol kinase</fullName>
    </recommendedName>
</protein>
<evidence type="ECO:0000313" key="20">
    <source>
        <dbReference type="EMBL" id="OGY27194.1"/>
    </source>
</evidence>
<dbReference type="PANTHER" id="PTHR34299:SF1">
    <property type="entry name" value="DIACYLGLYCEROL KINASE"/>
    <property type="match status" value="1"/>
</dbReference>
<evidence type="ECO:0000256" key="15">
    <source>
        <dbReference type="PIRSR" id="PIRSR600829-1"/>
    </source>
</evidence>
<evidence type="ECO:0000256" key="17">
    <source>
        <dbReference type="PIRSR" id="PIRSR600829-3"/>
    </source>
</evidence>
<keyword evidence="13" id="KW-0594">Phospholipid biosynthesis</keyword>
<dbReference type="CDD" id="cd14265">
    <property type="entry name" value="UDPK_IM_like"/>
    <property type="match status" value="1"/>
</dbReference>
<comment type="cofactor">
    <cofactor evidence="18">
        <name>Mg(2+)</name>
        <dbReference type="ChEBI" id="CHEBI:18420"/>
    </cofactor>
    <text evidence="18">Mn(2+), Zn(2+), Cd(2+) and Co(2+) support activity to lesser extents.</text>
</comment>
<dbReference type="InterPro" id="IPR033717">
    <property type="entry name" value="UDPK"/>
</dbReference>
<evidence type="ECO:0000256" key="6">
    <source>
        <dbReference type="ARBA" id="ARBA00022692"/>
    </source>
</evidence>
<evidence type="ECO:0000256" key="11">
    <source>
        <dbReference type="ARBA" id="ARBA00023098"/>
    </source>
</evidence>
<evidence type="ECO:0000256" key="8">
    <source>
        <dbReference type="ARBA" id="ARBA00022777"/>
    </source>
</evidence>
<evidence type="ECO:0000256" key="1">
    <source>
        <dbReference type="ARBA" id="ARBA00004651"/>
    </source>
</evidence>
<feature type="binding site" evidence="16">
    <location>
        <position position="11"/>
    </location>
    <ligand>
        <name>substrate</name>
    </ligand>
</feature>
<evidence type="ECO:0000256" key="13">
    <source>
        <dbReference type="ARBA" id="ARBA00023209"/>
    </source>
</evidence>
<evidence type="ECO:0008006" key="22">
    <source>
        <dbReference type="Google" id="ProtNLM"/>
    </source>
</evidence>
<dbReference type="GO" id="GO:0016301">
    <property type="term" value="F:kinase activity"/>
    <property type="evidence" value="ECO:0007669"/>
    <property type="project" value="UniProtKB-KW"/>
</dbReference>
<keyword evidence="3" id="KW-1003">Cell membrane</keyword>
<keyword evidence="6 19" id="KW-0812">Transmembrane</keyword>
<dbReference type="Gene3D" id="1.10.287.3610">
    <property type="match status" value="1"/>
</dbReference>
<feature type="binding site" evidence="17">
    <location>
        <position position="77"/>
    </location>
    <ligand>
        <name>ATP</name>
        <dbReference type="ChEBI" id="CHEBI:30616"/>
    </ligand>
</feature>
<evidence type="ECO:0000256" key="18">
    <source>
        <dbReference type="PIRSR" id="PIRSR600829-4"/>
    </source>
</evidence>
<dbReference type="GO" id="GO:0008654">
    <property type="term" value="P:phospholipid biosynthetic process"/>
    <property type="evidence" value="ECO:0007669"/>
    <property type="project" value="UniProtKB-KW"/>
</dbReference>
<feature type="binding site" evidence="16">
    <location>
        <position position="70"/>
    </location>
    <ligand>
        <name>substrate</name>
    </ligand>
</feature>
<evidence type="ECO:0000256" key="9">
    <source>
        <dbReference type="ARBA" id="ARBA00022840"/>
    </source>
</evidence>
<keyword evidence="5" id="KW-0808">Transferase</keyword>
<evidence type="ECO:0000256" key="4">
    <source>
        <dbReference type="ARBA" id="ARBA00022516"/>
    </source>
</evidence>
<dbReference type="AlphaFoldDB" id="A0A1G1WHS3"/>
<dbReference type="GO" id="GO:0005886">
    <property type="term" value="C:plasma membrane"/>
    <property type="evidence" value="ECO:0007669"/>
    <property type="project" value="UniProtKB-SubCell"/>
</dbReference>
<evidence type="ECO:0000256" key="14">
    <source>
        <dbReference type="ARBA" id="ARBA00023264"/>
    </source>
</evidence>
<dbReference type="EMBL" id="MHCV01000038">
    <property type="protein sequence ID" value="OGY27194.1"/>
    <property type="molecule type" value="Genomic_DNA"/>
</dbReference>
<gene>
    <name evidence="20" type="ORF">A2864_01575</name>
</gene>
<dbReference type="PANTHER" id="PTHR34299">
    <property type="entry name" value="DIACYLGLYCEROL KINASE"/>
    <property type="match status" value="1"/>
</dbReference>
<evidence type="ECO:0000256" key="19">
    <source>
        <dbReference type="SAM" id="Phobius"/>
    </source>
</evidence>
<accession>A0A1G1WHS3</accession>
<evidence type="ECO:0000256" key="5">
    <source>
        <dbReference type="ARBA" id="ARBA00022679"/>
    </source>
</evidence>
<dbReference type="Pfam" id="PF01219">
    <property type="entry name" value="DAGK_prokar"/>
    <property type="match status" value="1"/>
</dbReference>
<keyword evidence="12 19" id="KW-0472">Membrane</keyword>
<keyword evidence="11" id="KW-0443">Lipid metabolism</keyword>
<keyword evidence="18" id="KW-0460">Magnesium</keyword>
<dbReference type="InterPro" id="IPR036945">
    <property type="entry name" value="DAGK_sf"/>
</dbReference>
<keyword evidence="10 19" id="KW-1133">Transmembrane helix</keyword>
<organism evidence="20 21">
    <name type="scientific">Candidatus Woykebacteria bacterium RIFCSPHIGHO2_01_FULL_39_12</name>
    <dbReference type="NCBI Taxonomy" id="1802599"/>
    <lineage>
        <taxon>Bacteria</taxon>
        <taxon>Candidatus Woykeibacteriota</taxon>
    </lineage>
</organism>
<evidence type="ECO:0000256" key="7">
    <source>
        <dbReference type="ARBA" id="ARBA00022741"/>
    </source>
</evidence>
<feature type="transmembrane region" description="Helical" evidence="19">
    <location>
        <begin position="56"/>
        <end position="80"/>
    </location>
</feature>
<dbReference type="GO" id="GO:0046872">
    <property type="term" value="F:metal ion binding"/>
    <property type="evidence" value="ECO:0007669"/>
    <property type="project" value="UniProtKB-KW"/>
</dbReference>
<evidence type="ECO:0000256" key="2">
    <source>
        <dbReference type="ARBA" id="ARBA00005967"/>
    </source>
</evidence>
<dbReference type="InterPro" id="IPR000829">
    <property type="entry name" value="DAGK"/>
</dbReference>
<feature type="binding site" evidence="17">
    <location>
        <begin position="96"/>
        <end position="97"/>
    </location>
    <ligand>
        <name>ATP</name>
        <dbReference type="ChEBI" id="CHEBI:30616"/>
    </ligand>
</feature>